<feature type="transmembrane region" description="Helical" evidence="1">
    <location>
        <begin position="294"/>
        <end position="317"/>
    </location>
</feature>
<keyword evidence="1" id="KW-1133">Transmembrane helix</keyword>
<feature type="transmembrane region" description="Helical" evidence="1">
    <location>
        <begin position="104"/>
        <end position="129"/>
    </location>
</feature>
<dbReference type="RefSeq" id="WP_147964010.1">
    <property type="nucleotide sequence ID" value="NZ_CP120983.1"/>
</dbReference>
<proteinExistence type="predicted"/>
<organism evidence="2 3">
    <name type="scientific">Streptomyces glycanivorans</name>
    <dbReference type="NCBI Taxonomy" id="3033808"/>
    <lineage>
        <taxon>Bacteria</taxon>
        <taxon>Bacillati</taxon>
        <taxon>Actinomycetota</taxon>
        <taxon>Actinomycetes</taxon>
        <taxon>Kitasatosporales</taxon>
        <taxon>Streptomycetaceae</taxon>
        <taxon>Streptomyces</taxon>
    </lineage>
</organism>
<evidence type="ECO:0000313" key="3">
    <source>
        <dbReference type="Proteomes" id="UP001224433"/>
    </source>
</evidence>
<dbReference type="Proteomes" id="UP001224433">
    <property type="component" value="Chromosome"/>
</dbReference>
<evidence type="ECO:0000256" key="1">
    <source>
        <dbReference type="SAM" id="Phobius"/>
    </source>
</evidence>
<keyword evidence="3" id="KW-1185">Reference proteome</keyword>
<dbReference type="EMBL" id="CP120983">
    <property type="protein sequence ID" value="WLQ64976.1"/>
    <property type="molecule type" value="Genomic_DNA"/>
</dbReference>
<gene>
    <name evidence="2" type="ORF">P8A20_15815</name>
</gene>
<keyword evidence="1" id="KW-0812">Transmembrane</keyword>
<name>A0ABY9JE96_9ACTN</name>
<feature type="transmembrane region" description="Helical" evidence="1">
    <location>
        <begin position="51"/>
        <end position="74"/>
    </location>
</feature>
<accession>A0ABY9JE96</accession>
<feature type="transmembrane region" description="Helical" evidence="1">
    <location>
        <begin position="150"/>
        <end position="174"/>
    </location>
</feature>
<evidence type="ECO:0000313" key="2">
    <source>
        <dbReference type="EMBL" id="WLQ64976.1"/>
    </source>
</evidence>
<reference evidence="2 3" key="1">
    <citation type="submission" date="2023-03" db="EMBL/GenBank/DDBJ databases">
        <title>Isolation and description of six Streptomyces strains from soil environments, able to metabolize different microbial glucans.</title>
        <authorList>
            <person name="Widen T."/>
            <person name="Larsbrink J."/>
        </authorList>
    </citation>
    <scope>NUCLEOTIDE SEQUENCE [LARGE SCALE GENOMIC DNA]</scope>
    <source>
        <strain evidence="2 3">Alt3</strain>
    </source>
</reference>
<protein>
    <submittedName>
        <fullName evidence="2">Uncharacterized protein</fullName>
    </submittedName>
</protein>
<sequence>MTNGQASGGNGHRTAPGEVRQAEEPYAAEPGIARTALAVMRRDGGRLYGRAALVTGLVALGGLVLTVVGFVAAWHEFDEIRLGAIHAHVNEDSYAPDGRRVQTMWLILLACLPFLILLLHLACATLQTASARAAAEPGGSGPRGRFRTVLGVYAVRGVFVWAPLVLGVLVQLYFTTTTFRDYTVLVPLWQYPNLNPLLEYGPPLLGLALTLLLRFGWALAPAASANEGLGPLAALRRSWSLTWGRATSWFRALAVALPLGGLSVGLYLLLEAAARPTRSWAASLFLEWGPDNTYGAYVAGVLAPIATALLLTGALILPPAHTVLAALHQRLSRTGERQSPDTAADPA</sequence>
<feature type="transmembrane region" description="Helical" evidence="1">
    <location>
        <begin position="249"/>
        <end position="270"/>
    </location>
</feature>
<keyword evidence="1" id="KW-0472">Membrane</keyword>